<reference evidence="1" key="2">
    <citation type="journal article" date="2015" name="Fish Shellfish Immunol.">
        <title>Early steps in the European eel (Anguilla anguilla)-Vibrio vulnificus interaction in the gills: Role of the RtxA13 toxin.</title>
        <authorList>
            <person name="Callol A."/>
            <person name="Pajuelo D."/>
            <person name="Ebbesson L."/>
            <person name="Teles M."/>
            <person name="MacKenzie S."/>
            <person name="Amaro C."/>
        </authorList>
    </citation>
    <scope>NUCLEOTIDE SEQUENCE</scope>
</reference>
<organism evidence="1">
    <name type="scientific">Anguilla anguilla</name>
    <name type="common">European freshwater eel</name>
    <name type="synonym">Muraena anguilla</name>
    <dbReference type="NCBI Taxonomy" id="7936"/>
    <lineage>
        <taxon>Eukaryota</taxon>
        <taxon>Metazoa</taxon>
        <taxon>Chordata</taxon>
        <taxon>Craniata</taxon>
        <taxon>Vertebrata</taxon>
        <taxon>Euteleostomi</taxon>
        <taxon>Actinopterygii</taxon>
        <taxon>Neopterygii</taxon>
        <taxon>Teleostei</taxon>
        <taxon>Anguilliformes</taxon>
        <taxon>Anguillidae</taxon>
        <taxon>Anguilla</taxon>
    </lineage>
</organism>
<sequence length="16" mass="1912">MWFHCIEPIIIQHGTS</sequence>
<proteinExistence type="predicted"/>
<protein>
    <submittedName>
        <fullName evidence="1">Uncharacterized protein</fullName>
    </submittedName>
</protein>
<evidence type="ECO:0000313" key="1">
    <source>
        <dbReference type="EMBL" id="JAH19836.1"/>
    </source>
</evidence>
<accession>A0A0E9QSB7</accession>
<dbReference type="EMBL" id="GBXM01088741">
    <property type="protein sequence ID" value="JAH19836.1"/>
    <property type="molecule type" value="Transcribed_RNA"/>
</dbReference>
<dbReference type="AlphaFoldDB" id="A0A0E9QSB7"/>
<name>A0A0E9QSB7_ANGAN</name>
<reference evidence="1" key="1">
    <citation type="submission" date="2014-11" db="EMBL/GenBank/DDBJ databases">
        <authorList>
            <person name="Amaro Gonzalez C."/>
        </authorList>
    </citation>
    <scope>NUCLEOTIDE SEQUENCE</scope>
</reference>